<dbReference type="Proteomes" id="UP000324760">
    <property type="component" value="Chromosome"/>
</dbReference>
<evidence type="ECO:0000256" key="3">
    <source>
        <dbReference type="ARBA" id="ARBA00023235"/>
    </source>
</evidence>
<dbReference type="OrthoDB" id="9790727at2"/>
<reference evidence="6 7" key="1">
    <citation type="journal article" date="2019" name="Biochem. Eng. J.">
        <title>Metabolic engineering of the marine bacteria Neptunomonas concharum for the production of acetoin and meso-2,3-butanediol from acetate.</title>
        <authorList>
            <person name="Li W."/>
            <person name="Pu N."/>
            <person name="Liu C.-X."/>
            <person name="Yuan Q.-P."/>
            <person name="Li Z.-J."/>
        </authorList>
    </citation>
    <scope>NUCLEOTIDE SEQUENCE [LARGE SCALE GENOMIC DNA]</scope>
    <source>
        <strain evidence="6 7">JCM17730</strain>
    </source>
</reference>
<dbReference type="KEGG" id="ncu:F0U83_05145"/>
<evidence type="ECO:0000313" key="7">
    <source>
        <dbReference type="Proteomes" id="UP000324760"/>
    </source>
</evidence>
<comment type="catalytic activity">
    <reaction evidence="1">
        <text>alpha-D-glucose 6-phosphate = beta-D-glucose 6-phosphate</text>
        <dbReference type="Rhea" id="RHEA:16249"/>
        <dbReference type="ChEBI" id="CHEBI:58225"/>
        <dbReference type="ChEBI" id="CHEBI:58247"/>
        <dbReference type="EC" id="5.1.3.15"/>
    </reaction>
</comment>
<feature type="active site" evidence="5">
    <location>
        <position position="169"/>
    </location>
</feature>
<dbReference type="GO" id="GO:0047938">
    <property type="term" value="F:glucose-6-phosphate 1-epimerase activity"/>
    <property type="evidence" value="ECO:0007669"/>
    <property type="project" value="UniProtKB-UniRule"/>
</dbReference>
<dbReference type="InterPro" id="IPR011013">
    <property type="entry name" value="Gal_mutarotase_sf_dom"/>
</dbReference>
<evidence type="ECO:0000256" key="4">
    <source>
        <dbReference type="PIRNR" id="PIRNR016020"/>
    </source>
</evidence>
<comment type="similarity">
    <text evidence="2 4">Belongs to the glucose-6-phosphate 1-epimerase family.</text>
</comment>
<protein>
    <recommendedName>
        <fullName evidence="4">Putative glucose-6-phosphate 1-epimerase</fullName>
        <ecNumber evidence="4">5.1.3.15</ecNumber>
    </recommendedName>
</protein>
<evidence type="ECO:0000256" key="1">
    <source>
        <dbReference type="ARBA" id="ARBA00001096"/>
    </source>
</evidence>
<accession>A0A5P1R965</accession>
<dbReference type="InterPro" id="IPR014718">
    <property type="entry name" value="GH-type_carb-bd"/>
</dbReference>
<evidence type="ECO:0000256" key="5">
    <source>
        <dbReference type="PIRSR" id="PIRSR016020-1"/>
    </source>
</evidence>
<evidence type="ECO:0000313" key="6">
    <source>
        <dbReference type="EMBL" id="QEQ96138.1"/>
    </source>
</evidence>
<dbReference type="EC" id="5.1.3.15" evidence="4"/>
<evidence type="ECO:0000256" key="2">
    <source>
        <dbReference type="ARBA" id="ARBA00005866"/>
    </source>
</evidence>
<keyword evidence="3 4" id="KW-0413">Isomerase</keyword>
<dbReference type="Pfam" id="PF01263">
    <property type="entry name" value="Aldose_epim"/>
    <property type="match status" value="1"/>
</dbReference>
<dbReference type="SUPFAM" id="SSF74650">
    <property type="entry name" value="Galactose mutarotase-like"/>
    <property type="match status" value="1"/>
</dbReference>
<dbReference type="PANTHER" id="PTHR11122">
    <property type="entry name" value="APOSPORY-ASSOCIATED PROTEIN C-RELATED"/>
    <property type="match status" value="1"/>
</dbReference>
<dbReference type="PANTHER" id="PTHR11122:SF13">
    <property type="entry name" value="GLUCOSE-6-PHOSPHATE 1-EPIMERASE"/>
    <property type="match status" value="1"/>
</dbReference>
<dbReference type="InterPro" id="IPR008183">
    <property type="entry name" value="Aldose_1/G6P_1-epimerase"/>
</dbReference>
<dbReference type="AlphaFoldDB" id="A0A5P1R965"/>
<dbReference type="InterPro" id="IPR025532">
    <property type="entry name" value="G6P_1-epimerase"/>
</dbReference>
<dbReference type="Gene3D" id="2.70.98.10">
    <property type="match status" value="1"/>
</dbReference>
<dbReference type="CDD" id="cd09020">
    <property type="entry name" value="D-hex-6-P-epi_like"/>
    <property type="match status" value="1"/>
</dbReference>
<feature type="active site" evidence="5">
    <location>
        <position position="268"/>
    </location>
</feature>
<dbReference type="PIRSF" id="PIRSF016020">
    <property type="entry name" value="PHexose_mutarotase"/>
    <property type="match status" value="1"/>
</dbReference>
<proteinExistence type="inferred from homology"/>
<dbReference type="EMBL" id="CP043869">
    <property type="protein sequence ID" value="QEQ96138.1"/>
    <property type="molecule type" value="Genomic_DNA"/>
</dbReference>
<keyword evidence="7" id="KW-1185">Reference proteome</keyword>
<name>A0A5P1R965_9GAMM</name>
<sequence>MMLVNHLELALIESLGSGVTRWESKGGLAFIKIENSLATCWVSLQGAQVLSYIPAGQPDLLWLSHKMIDRPGVAIRGGIPICWPWFGKAESASLPNHGFARTAQWCLDDATVTDFHRLSFSLASNEYTQSMCSRDFHLSLEVTVGDALGLELITKNTGDARWGVGAALHSYFAVEQLSQSMVEGLGCSAIDVQTLEASRFPEVFVPNPGLDKLFVEAEPLLTLHQPHSLLHIEQDGYNTSVCWNPGELGAAKLADMSEDDWESFVCIESVINQRQEAIWLDSGQIHSLSQVIRYTPV</sequence>
<gene>
    <name evidence="6" type="ORF">F0U83_05145</name>
</gene>
<dbReference type="GO" id="GO:0030246">
    <property type="term" value="F:carbohydrate binding"/>
    <property type="evidence" value="ECO:0007669"/>
    <property type="project" value="UniProtKB-UniRule"/>
</dbReference>
<dbReference type="GO" id="GO:0005975">
    <property type="term" value="P:carbohydrate metabolic process"/>
    <property type="evidence" value="ECO:0007669"/>
    <property type="project" value="InterPro"/>
</dbReference>
<organism evidence="6 7">
    <name type="scientific">Neptunomonas concharum</name>
    <dbReference type="NCBI Taxonomy" id="1031538"/>
    <lineage>
        <taxon>Bacteria</taxon>
        <taxon>Pseudomonadati</taxon>
        <taxon>Pseudomonadota</taxon>
        <taxon>Gammaproteobacteria</taxon>
        <taxon>Oceanospirillales</taxon>
        <taxon>Oceanospirillaceae</taxon>
        <taxon>Neptunomonas</taxon>
    </lineage>
</organism>